<proteinExistence type="predicted"/>
<organism evidence="1 2">
    <name type="scientific">Vespula germanica</name>
    <name type="common">German yellow jacket</name>
    <name type="synonym">Paravespula germanica</name>
    <dbReference type="NCBI Taxonomy" id="30212"/>
    <lineage>
        <taxon>Eukaryota</taxon>
        <taxon>Metazoa</taxon>
        <taxon>Ecdysozoa</taxon>
        <taxon>Arthropoda</taxon>
        <taxon>Hexapoda</taxon>
        <taxon>Insecta</taxon>
        <taxon>Pterygota</taxon>
        <taxon>Neoptera</taxon>
        <taxon>Endopterygota</taxon>
        <taxon>Hymenoptera</taxon>
        <taxon>Apocrita</taxon>
        <taxon>Aculeata</taxon>
        <taxon>Vespoidea</taxon>
        <taxon>Vespidae</taxon>
        <taxon>Vespinae</taxon>
        <taxon>Vespula</taxon>
    </lineage>
</organism>
<keyword evidence="2" id="KW-1185">Reference proteome</keyword>
<name>A0A834NUI8_VESGE</name>
<dbReference type="AlphaFoldDB" id="A0A834NUI8"/>
<evidence type="ECO:0000313" key="1">
    <source>
        <dbReference type="EMBL" id="KAF7418198.1"/>
    </source>
</evidence>
<dbReference type="Proteomes" id="UP000617340">
    <property type="component" value="Unassembled WGS sequence"/>
</dbReference>
<dbReference type="EMBL" id="JACSDZ010000001">
    <property type="protein sequence ID" value="KAF7418198.1"/>
    <property type="molecule type" value="Genomic_DNA"/>
</dbReference>
<comment type="caution">
    <text evidence="1">The sequence shown here is derived from an EMBL/GenBank/DDBJ whole genome shotgun (WGS) entry which is preliminary data.</text>
</comment>
<protein>
    <submittedName>
        <fullName evidence="1">Uncharacterized protein</fullName>
    </submittedName>
</protein>
<gene>
    <name evidence="1" type="ORF">HZH68_000851</name>
</gene>
<sequence length="110" mass="12602">MIPGEPPRGQSPHPALINCVRLRLKNLYPALRGSSTITSNNSMMRERVIIAGNRLAVLLFAARGCPVWVCQWTRQDTVHMGEHKPFCYLLLKLENLGIRTDEKKRFKNIF</sequence>
<evidence type="ECO:0000313" key="2">
    <source>
        <dbReference type="Proteomes" id="UP000617340"/>
    </source>
</evidence>
<reference evidence="1" key="1">
    <citation type="journal article" date="2020" name="G3 (Bethesda)">
        <title>High-Quality Assemblies for Three Invasive Social Wasps from the &lt;i&gt;Vespula&lt;/i&gt; Genus.</title>
        <authorList>
            <person name="Harrop T.W.R."/>
            <person name="Guhlin J."/>
            <person name="McLaughlin G.M."/>
            <person name="Permina E."/>
            <person name="Stockwell P."/>
            <person name="Gilligan J."/>
            <person name="Le Lec M.F."/>
            <person name="Gruber M.A.M."/>
            <person name="Quinn O."/>
            <person name="Lovegrove M."/>
            <person name="Duncan E.J."/>
            <person name="Remnant E.J."/>
            <person name="Van Eeckhoven J."/>
            <person name="Graham B."/>
            <person name="Knapp R.A."/>
            <person name="Langford K.W."/>
            <person name="Kronenberg Z."/>
            <person name="Press M.O."/>
            <person name="Eacker S.M."/>
            <person name="Wilson-Rankin E.E."/>
            <person name="Purcell J."/>
            <person name="Lester P.J."/>
            <person name="Dearden P.K."/>
        </authorList>
    </citation>
    <scope>NUCLEOTIDE SEQUENCE</scope>
    <source>
        <strain evidence="1">Linc-1</strain>
    </source>
</reference>
<accession>A0A834NUI8</accession>